<dbReference type="AlphaFoldDB" id="A0A5C6XLH3"/>
<dbReference type="Gene3D" id="1.10.530.10">
    <property type="match status" value="1"/>
</dbReference>
<keyword evidence="1" id="KW-1133">Transmembrane helix</keyword>
<feature type="domain" description="Transglycosylase SLT" evidence="2">
    <location>
        <begin position="576"/>
        <end position="687"/>
    </location>
</feature>
<evidence type="ECO:0000313" key="4">
    <source>
        <dbReference type="Proteomes" id="UP000321412"/>
    </source>
</evidence>
<dbReference type="InterPro" id="IPR011990">
    <property type="entry name" value="TPR-like_helical_dom_sf"/>
</dbReference>
<dbReference type="InterPro" id="IPR023346">
    <property type="entry name" value="Lysozyme-like_dom_sf"/>
</dbReference>
<evidence type="ECO:0000313" key="3">
    <source>
        <dbReference type="EMBL" id="TXD39055.1"/>
    </source>
</evidence>
<proteinExistence type="predicted"/>
<dbReference type="Proteomes" id="UP000321412">
    <property type="component" value="Unassembled WGS sequence"/>
</dbReference>
<dbReference type="InterPro" id="IPR019734">
    <property type="entry name" value="TPR_rpt"/>
</dbReference>
<protein>
    <submittedName>
        <fullName evidence="3">Tetratricopeptide repeat protein</fullName>
    </submittedName>
</protein>
<dbReference type="Pfam" id="PF13174">
    <property type="entry name" value="TPR_6"/>
    <property type="match status" value="1"/>
</dbReference>
<dbReference type="SUPFAM" id="SSF53955">
    <property type="entry name" value="Lysozyme-like"/>
    <property type="match status" value="1"/>
</dbReference>
<dbReference type="Pfam" id="PF01464">
    <property type="entry name" value="SLT"/>
    <property type="match status" value="1"/>
</dbReference>
<dbReference type="InterPro" id="IPR008258">
    <property type="entry name" value="Transglycosylase_SLT_dom_1"/>
</dbReference>
<accession>A0A5C6XLH3</accession>
<keyword evidence="1" id="KW-0472">Membrane</keyword>
<dbReference type="Gene3D" id="1.25.40.10">
    <property type="entry name" value="Tetratricopeptide repeat domain"/>
    <property type="match status" value="2"/>
</dbReference>
<dbReference type="Pfam" id="PF13432">
    <property type="entry name" value="TPR_16"/>
    <property type="match status" value="1"/>
</dbReference>
<comment type="caution">
    <text evidence="3">The sequence shown here is derived from an EMBL/GenBank/DDBJ whole genome shotgun (WGS) entry which is preliminary data.</text>
</comment>
<evidence type="ECO:0000259" key="2">
    <source>
        <dbReference type="Pfam" id="PF01464"/>
    </source>
</evidence>
<dbReference type="CDD" id="cd13401">
    <property type="entry name" value="Slt70-like"/>
    <property type="match status" value="1"/>
</dbReference>
<dbReference type="PANTHER" id="PTHR37423:SF2">
    <property type="entry name" value="MEMBRANE-BOUND LYTIC MUREIN TRANSGLYCOSYLASE C"/>
    <property type="match status" value="1"/>
</dbReference>
<reference evidence="3 4" key="1">
    <citation type="submission" date="2019-08" db="EMBL/GenBank/DDBJ databases">
        <title>Bradymonadales sp. TMQ4.</title>
        <authorList>
            <person name="Liang Q."/>
        </authorList>
    </citation>
    <scope>NUCLEOTIDE SEQUENCE [LARGE SCALE GENOMIC DNA]</scope>
    <source>
        <strain evidence="3 4">TMQ4</strain>
    </source>
</reference>
<evidence type="ECO:0000256" key="1">
    <source>
        <dbReference type="SAM" id="Phobius"/>
    </source>
</evidence>
<sequence>MLALNEHITANLQKSRVAQRSQPGRFARLIGLALVVCGVVFAAPVMAQDEPPAELVADYQRWRAEIETEPARVLEELEDAPSFGPVEELRQHLVADAAIAAGRLDVAVEALAWLFDNSQDGTDRFAAGMDRAELLVLLGREDQARAQLDDLGRAEPEGRRADSRHLAARRARLRHDLALAAGQGEAASSYARALLTRYPAEDATRRPGLSVSVNELDDAAKVRRGLALYEAWDYAEARTALEPFADHDEHAATVRWHLADIALNRLRDDPVLAEELYGELAAGRTRFAEAAHYQYARAQMRQERYDDALDTLEGYQARYPRGTWSEAVDYYRGWLPYDHRENERAIKGFEQYIDKRGYRTARSSLVIGFWAWAHMRQQEWQKAIEVYERLHRYGNMLVEGKALYWQAYAHLQLEEREEAIARLDRLRQRYPVTYYGMLGEQLRAMIEGNDPTASKVWWPEGAGKADDSPRVDIDDLPLSRLSPADRERWQKVRWFVAFGEPERAREAFLAMRRRVFAAVPAGQQREWIHALGQYVGDYHTMWNEVTGGSISAMPRLPDTAALETVMAYPRAYRQVVETATAEFDLPPELMWGIMRQESRYRPGQISHTDAVGALQMIPATARRIAEELQVDYNVRTFHRPEVGFRFSAFYMRRLLDVFEQRVVLMAGAYNSGPDVIKRWVEKNPEGDFAGLIEEFEYNEGRNYARKVTEHMLRYLYIYEDDAERRGMWLDRMFPLDRAIELPDDVGY</sequence>
<dbReference type="OrthoDB" id="5525175at2"/>
<organism evidence="3 4">
    <name type="scientific">Lujinxingia vulgaris</name>
    <dbReference type="NCBI Taxonomy" id="2600176"/>
    <lineage>
        <taxon>Bacteria</taxon>
        <taxon>Deltaproteobacteria</taxon>
        <taxon>Bradymonadales</taxon>
        <taxon>Lujinxingiaceae</taxon>
        <taxon>Lujinxingia</taxon>
    </lineage>
</organism>
<feature type="transmembrane region" description="Helical" evidence="1">
    <location>
        <begin position="26"/>
        <end position="47"/>
    </location>
</feature>
<dbReference type="SUPFAM" id="SSF48452">
    <property type="entry name" value="TPR-like"/>
    <property type="match status" value="2"/>
</dbReference>
<dbReference type="PANTHER" id="PTHR37423">
    <property type="entry name" value="SOLUBLE LYTIC MUREIN TRANSGLYCOSYLASE-RELATED"/>
    <property type="match status" value="1"/>
</dbReference>
<dbReference type="EMBL" id="VOSM01000001">
    <property type="protein sequence ID" value="TXD39055.1"/>
    <property type="molecule type" value="Genomic_DNA"/>
</dbReference>
<gene>
    <name evidence="3" type="ORF">FRC98_01225</name>
</gene>
<keyword evidence="4" id="KW-1185">Reference proteome</keyword>
<keyword evidence="1" id="KW-0812">Transmembrane</keyword>
<name>A0A5C6XLH3_9DELT</name>